<dbReference type="SUPFAM" id="SSF50118">
    <property type="entry name" value="Cell growth inhibitor/plasmid maintenance toxic component"/>
    <property type="match status" value="1"/>
</dbReference>
<dbReference type="Proteomes" id="UP001597191">
    <property type="component" value="Unassembled WGS sequence"/>
</dbReference>
<accession>A0ABW4BMW3</accession>
<dbReference type="EC" id="3.1.-.-" evidence="3"/>
<dbReference type="Pfam" id="PF02452">
    <property type="entry name" value="PemK_toxin"/>
    <property type="match status" value="1"/>
</dbReference>
<dbReference type="InterPro" id="IPR003477">
    <property type="entry name" value="PemK-like"/>
</dbReference>
<dbReference type="GO" id="GO:0016787">
    <property type="term" value="F:hydrolase activity"/>
    <property type="evidence" value="ECO:0007669"/>
    <property type="project" value="UniProtKB-KW"/>
</dbReference>
<dbReference type="InterPro" id="IPR011067">
    <property type="entry name" value="Plasmid_toxin/cell-grow_inhib"/>
</dbReference>
<name>A0ABW4BMW3_9LACO</name>
<dbReference type="RefSeq" id="WP_125647874.1">
    <property type="nucleotide sequence ID" value="NZ_JBHTOH010000025.1"/>
</dbReference>
<comment type="similarity">
    <text evidence="1">Belongs to the PemK/MazF family.</text>
</comment>
<evidence type="ECO:0000313" key="4">
    <source>
        <dbReference type="Proteomes" id="UP001597191"/>
    </source>
</evidence>
<dbReference type="Gene3D" id="2.30.30.110">
    <property type="match status" value="1"/>
</dbReference>
<organism evidence="3 4">
    <name type="scientific">Lapidilactobacillus gannanensis</name>
    <dbReference type="NCBI Taxonomy" id="2486002"/>
    <lineage>
        <taxon>Bacteria</taxon>
        <taxon>Bacillati</taxon>
        <taxon>Bacillota</taxon>
        <taxon>Bacilli</taxon>
        <taxon>Lactobacillales</taxon>
        <taxon>Lactobacillaceae</taxon>
        <taxon>Lapidilactobacillus</taxon>
    </lineage>
</organism>
<reference evidence="4" key="1">
    <citation type="journal article" date="2019" name="Int. J. Syst. Evol. Microbiol.">
        <title>The Global Catalogue of Microorganisms (GCM) 10K type strain sequencing project: providing services to taxonomists for standard genome sequencing and annotation.</title>
        <authorList>
            <consortium name="The Broad Institute Genomics Platform"/>
            <consortium name="The Broad Institute Genome Sequencing Center for Infectious Disease"/>
            <person name="Wu L."/>
            <person name="Ma J."/>
        </authorList>
    </citation>
    <scope>NUCLEOTIDE SEQUENCE [LARGE SCALE GENOMIC DNA]</scope>
    <source>
        <strain evidence="4">CCM 8937</strain>
    </source>
</reference>
<evidence type="ECO:0000256" key="2">
    <source>
        <dbReference type="ARBA" id="ARBA00022649"/>
    </source>
</evidence>
<protein>
    <submittedName>
        <fullName evidence="3">Type II toxin-antitoxin system PemK/MazF family toxin</fullName>
        <ecNumber evidence="3">3.1.-.-</ecNumber>
    </submittedName>
</protein>
<dbReference type="EMBL" id="JBHTOH010000025">
    <property type="protein sequence ID" value="MFD1410782.1"/>
    <property type="molecule type" value="Genomic_DNA"/>
</dbReference>
<dbReference type="PANTHER" id="PTHR33988">
    <property type="entry name" value="ENDORIBONUCLEASE MAZF-RELATED"/>
    <property type="match status" value="1"/>
</dbReference>
<keyword evidence="4" id="KW-1185">Reference proteome</keyword>
<evidence type="ECO:0000256" key="1">
    <source>
        <dbReference type="ARBA" id="ARBA00007521"/>
    </source>
</evidence>
<keyword evidence="2" id="KW-1277">Toxin-antitoxin system</keyword>
<proteinExistence type="inferred from homology"/>
<comment type="caution">
    <text evidence="3">The sequence shown here is derived from an EMBL/GenBank/DDBJ whole genome shotgun (WGS) entry which is preliminary data.</text>
</comment>
<sequence>MQTIQEKNTLLDEWNTKKKLEAKKALCDSSVQSIHLRPGTIVWTDFGENVGYEINKLRPALVLSAERFNNGTCTIAPLTTHGHSQNITLRTSTEFIIYKKDIAFSENYRADTFSDKSLVKIEQIRTISSARTKNKIGILPDSVFKKIKLRIKTLFDI</sequence>
<gene>
    <name evidence="3" type="ORF">ACFQ4R_04025</name>
</gene>
<evidence type="ECO:0000313" key="3">
    <source>
        <dbReference type="EMBL" id="MFD1410782.1"/>
    </source>
</evidence>
<keyword evidence="3" id="KW-0378">Hydrolase</keyword>